<accession>A0ACB9LN27</accession>
<reference evidence="2" key="1">
    <citation type="journal article" date="2023" name="Front. Plant Sci.">
        <title>Chromosomal-level genome assembly of Melastoma candidum provides insights into trichome evolution.</title>
        <authorList>
            <person name="Zhong Y."/>
            <person name="Wu W."/>
            <person name="Sun C."/>
            <person name="Zou P."/>
            <person name="Liu Y."/>
            <person name="Dai S."/>
            <person name="Zhou R."/>
        </authorList>
    </citation>
    <scope>NUCLEOTIDE SEQUENCE [LARGE SCALE GENOMIC DNA]</scope>
</reference>
<dbReference type="Proteomes" id="UP001057402">
    <property type="component" value="Chromosome 11"/>
</dbReference>
<name>A0ACB9LN27_9MYRT</name>
<organism evidence="1 2">
    <name type="scientific">Melastoma candidum</name>
    <dbReference type="NCBI Taxonomy" id="119954"/>
    <lineage>
        <taxon>Eukaryota</taxon>
        <taxon>Viridiplantae</taxon>
        <taxon>Streptophyta</taxon>
        <taxon>Embryophyta</taxon>
        <taxon>Tracheophyta</taxon>
        <taxon>Spermatophyta</taxon>
        <taxon>Magnoliopsida</taxon>
        <taxon>eudicotyledons</taxon>
        <taxon>Gunneridae</taxon>
        <taxon>Pentapetalae</taxon>
        <taxon>rosids</taxon>
        <taxon>malvids</taxon>
        <taxon>Myrtales</taxon>
        <taxon>Melastomataceae</taxon>
        <taxon>Melastomatoideae</taxon>
        <taxon>Melastomateae</taxon>
        <taxon>Melastoma</taxon>
    </lineage>
</organism>
<keyword evidence="2" id="KW-1185">Reference proteome</keyword>
<dbReference type="EMBL" id="CM042890">
    <property type="protein sequence ID" value="KAI4312079.1"/>
    <property type="molecule type" value="Genomic_DNA"/>
</dbReference>
<evidence type="ECO:0000313" key="1">
    <source>
        <dbReference type="EMBL" id="KAI4312079.1"/>
    </source>
</evidence>
<evidence type="ECO:0000313" key="2">
    <source>
        <dbReference type="Proteomes" id="UP001057402"/>
    </source>
</evidence>
<proteinExistence type="predicted"/>
<comment type="caution">
    <text evidence="1">The sequence shown here is derived from an EMBL/GenBank/DDBJ whole genome shotgun (WGS) entry which is preliminary data.</text>
</comment>
<protein>
    <submittedName>
        <fullName evidence="1">Uncharacterized protein</fullName>
    </submittedName>
</protein>
<sequence length="200" mass="21868">MKGVDSDYTQIALQLVTILDLSSNSLVGMLPKELCNLFGLRGLNVSHNHLNGSIPYRIGDMTSIESLDLSDNLLTGNIPTSISALTSLDHLNLSHNNLSGEIPKGSQMQTLQDPSIYADNPLLCADFLQRKCHSTASIPHPPGYTGWEDGHDRGDRLEQLLFYAVMALGFGCGFWGAIGSLVVNSKWRKAFFEFAARVTD</sequence>
<gene>
    <name evidence="1" type="ORF">MLD38_036931</name>
</gene>